<protein>
    <recommendedName>
        <fullName evidence="4">DUF1405 domain-containing protein</fullName>
    </recommendedName>
</protein>
<evidence type="ECO:0000313" key="2">
    <source>
        <dbReference type="EMBL" id="EMA57907.1"/>
    </source>
</evidence>
<dbReference type="STRING" id="1230456.C468_16223"/>
<dbReference type="PATRIC" id="fig|1230456.3.peg.3233"/>
<dbReference type="Proteomes" id="UP000011546">
    <property type="component" value="Unassembled WGS sequence"/>
</dbReference>
<reference evidence="2 3" key="1">
    <citation type="journal article" date="2014" name="PLoS Genet.">
        <title>Phylogenetically driven sequencing of extremely halophilic archaea reveals strategies for static and dynamic osmo-response.</title>
        <authorList>
            <person name="Becker E.A."/>
            <person name="Seitzer P.M."/>
            <person name="Tritt A."/>
            <person name="Larsen D."/>
            <person name="Krusor M."/>
            <person name="Yao A.I."/>
            <person name="Wu D."/>
            <person name="Madern D."/>
            <person name="Eisen J.A."/>
            <person name="Darling A.E."/>
            <person name="Facciotti M.T."/>
        </authorList>
    </citation>
    <scope>NUCLEOTIDE SEQUENCE [LARGE SCALE GENOMIC DNA]</scope>
    <source>
        <strain evidence="2 3">JCM 14978</strain>
    </source>
</reference>
<organism evidence="2 3">
    <name type="scientific">Halorubrum kocurii JCM 14978</name>
    <dbReference type="NCBI Taxonomy" id="1230456"/>
    <lineage>
        <taxon>Archaea</taxon>
        <taxon>Methanobacteriati</taxon>
        <taxon>Methanobacteriota</taxon>
        <taxon>Stenosarchaea group</taxon>
        <taxon>Halobacteria</taxon>
        <taxon>Halobacteriales</taxon>
        <taxon>Haloferacaceae</taxon>
        <taxon>Halorubrum</taxon>
    </lineage>
</organism>
<keyword evidence="1" id="KW-0812">Transmembrane</keyword>
<dbReference type="Pfam" id="PF07187">
    <property type="entry name" value="DUF1405"/>
    <property type="match status" value="1"/>
</dbReference>
<accession>M0NIU8</accession>
<feature type="transmembrane region" description="Helical" evidence="1">
    <location>
        <begin position="187"/>
        <end position="205"/>
    </location>
</feature>
<keyword evidence="1" id="KW-1133">Transmembrane helix</keyword>
<feature type="transmembrane region" description="Helical" evidence="1">
    <location>
        <begin position="118"/>
        <end position="138"/>
    </location>
</feature>
<feature type="transmembrane region" description="Helical" evidence="1">
    <location>
        <begin position="158"/>
        <end position="180"/>
    </location>
</feature>
<dbReference type="AlphaFoldDB" id="M0NIU8"/>
<evidence type="ECO:0000256" key="1">
    <source>
        <dbReference type="SAM" id="Phobius"/>
    </source>
</evidence>
<feature type="transmembrane region" description="Helical" evidence="1">
    <location>
        <begin position="52"/>
        <end position="72"/>
    </location>
</feature>
<dbReference type="InterPro" id="IPR009845">
    <property type="entry name" value="DUF1405"/>
</dbReference>
<feature type="transmembrane region" description="Helical" evidence="1">
    <location>
        <begin position="217"/>
        <end position="235"/>
    </location>
</feature>
<keyword evidence="1" id="KW-0472">Membrane</keyword>
<proteinExistence type="predicted"/>
<gene>
    <name evidence="2" type="ORF">C468_16223</name>
</gene>
<name>M0NIU8_9EURY</name>
<evidence type="ECO:0008006" key="4">
    <source>
        <dbReference type="Google" id="ProtNLM"/>
    </source>
</evidence>
<keyword evidence="3" id="KW-1185">Reference proteome</keyword>
<feature type="transmembrane region" description="Helical" evidence="1">
    <location>
        <begin position="84"/>
        <end position="106"/>
    </location>
</feature>
<comment type="caution">
    <text evidence="2">The sequence shown here is derived from an EMBL/GenBank/DDBJ whole genome shotgun (WGS) entry which is preliminary data.</text>
</comment>
<sequence length="245" mass="25860">MGIYVAAAETADVTRSDASGGLRSLGRLRRAPVRRRVRDVIAEELLGTSRSLAVVLGFTAFMLAVGIGYYAPTAGEVPVPLWPLYADSAVAVALGGVALVTLVPTVRRGERVTDAPTSRGLAYLQTVAFVWLVQFGLWPLVSLNLAFGEYVAAPDAWIYYWGVLGTHLLFVGLALLFPAFGRTTRGALGLASALVVGNVALDYGAGYHPPLLYEPGLPLAGATLAIGVGSVWLASRSFRRLGDDS</sequence>
<dbReference type="EMBL" id="AOJH01000100">
    <property type="protein sequence ID" value="EMA57907.1"/>
    <property type="molecule type" value="Genomic_DNA"/>
</dbReference>
<evidence type="ECO:0000313" key="3">
    <source>
        <dbReference type="Proteomes" id="UP000011546"/>
    </source>
</evidence>